<protein>
    <submittedName>
        <fullName evidence="3">Uncharacterized protein</fullName>
    </submittedName>
</protein>
<evidence type="ECO:0000313" key="3">
    <source>
        <dbReference type="EMBL" id="TMW59913.1"/>
    </source>
</evidence>
<gene>
    <name evidence="3" type="ORF">Poli38472_004982</name>
</gene>
<reference evidence="3" key="1">
    <citation type="submission" date="2019-03" db="EMBL/GenBank/DDBJ databases">
        <title>Long read genome sequence of the mycoparasitic Pythium oligandrum ATCC 38472 isolated from sugarbeet rhizosphere.</title>
        <authorList>
            <person name="Gaulin E."/>
        </authorList>
    </citation>
    <scope>NUCLEOTIDE SEQUENCE</scope>
    <source>
        <strain evidence="3">ATCC 38472_TT</strain>
    </source>
</reference>
<keyword evidence="1" id="KW-0175">Coiled coil</keyword>
<keyword evidence="4" id="KW-1185">Reference proteome</keyword>
<feature type="region of interest" description="Disordered" evidence="2">
    <location>
        <begin position="1"/>
        <end position="21"/>
    </location>
</feature>
<proteinExistence type="predicted"/>
<sequence length="350" mass="39469">MLRSAEATAFDVQQTPHQPRLPQKNLSRERLQAELQFLRRQAAELQAELNNVRESKAHLASWPASVALEAKLLEKAEAENAMLQRKLDHQLLVASKVKRLLLQHMHQRATGPEALPYVNALWLLYDQFVNEIDYAHALTDSVLNETEWGISQTGRAFAMSTKVQNHLGRERAFTELRRQTWSPLSLEAACATSWKCLCDVFRSPGIQPTEFACSDKSVAAQYLRVVRFQGREVTVCVSTVGKRFFESNRELNVWRSVLTFGGDETRSEHGAYADETGWKVSEPATLGGTLSRVVTRVELFCDDETISVEDLGNLVRCAREFDYGRIEEAIENATLDDAVTDLMTLPTGLE</sequence>
<dbReference type="AlphaFoldDB" id="A0A8K1CBF7"/>
<feature type="coiled-coil region" evidence="1">
    <location>
        <begin position="21"/>
        <end position="93"/>
    </location>
</feature>
<accession>A0A8K1CBF7</accession>
<organism evidence="3 4">
    <name type="scientific">Pythium oligandrum</name>
    <name type="common">Mycoparasitic fungus</name>
    <dbReference type="NCBI Taxonomy" id="41045"/>
    <lineage>
        <taxon>Eukaryota</taxon>
        <taxon>Sar</taxon>
        <taxon>Stramenopiles</taxon>
        <taxon>Oomycota</taxon>
        <taxon>Peronosporomycetes</taxon>
        <taxon>Pythiales</taxon>
        <taxon>Pythiaceae</taxon>
        <taxon>Pythium</taxon>
    </lineage>
</organism>
<dbReference type="Proteomes" id="UP000794436">
    <property type="component" value="Unassembled WGS sequence"/>
</dbReference>
<evidence type="ECO:0000313" key="4">
    <source>
        <dbReference type="Proteomes" id="UP000794436"/>
    </source>
</evidence>
<evidence type="ECO:0000256" key="2">
    <source>
        <dbReference type="SAM" id="MobiDB-lite"/>
    </source>
</evidence>
<evidence type="ECO:0000256" key="1">
    <source>
        <dbReference type="SAM" id="Coils"/>
    </source>
</evidence>
<name>A0A8K1CBF7_PYTOL</name>
<dbReference type="EMBL" id="SPLM01000109">
    <property type="protein sequence ID" value="TMW59913.1"/>
    <property type="molecule type" value="Genomic_DNA"/>
</dbReference>
<comment type="caution">
    <text evidence="3">The sequence shown here is derived from an EMBL/GenBank/DDBJ whole genome shotgun (WGS) entry which is preliminary data.</text>
</comment>